<accession>A0AAV2M4T4</accession>
<dbReference type="Proteomes" id="UP001497482">
    <property type="component" value="Chromosome 6"/>
</dbReference>
<dbReference type="AlphaFoldDB" id="A0AAV2M4T4"/>
<sequence length="66" mass="7052">MVCEDKPVGPPPAGCDRGGRRGKKKGHSIGSSPVYQTKETCVYEDCGLNKFQTDSATVLKVLPSNI</sequence>
<dbReference type="EMBL" id="OZ035828">
    <property type="protein sequence ID" value="CAL1608372.1"/>
    <property type="molecule type" value="Genomic_DNA"/>
</dbReference>
<organism evidence="2 3">
    <name type="scientific">Knipowitschia caucasica</name>
    <name type="common">Caucasian dwarf goby</name>
    <name type="synonym">Pomatoschistus caucasicus</name>
    <dbReference type="NCBI Taxonomy" id="637954"/>
    <lineage>
        <taxon>Eukaryota</taxon>
        <taxon>Metazoa</taxon>
        <taxon>Chordata</taxon>
        <taxon>Craniata</taxon>
        <taxon>Vertebrata</taxon>
        <taxon>Euteleostomi</taxon>
        <taxon>Actinopterygii</taxon>
        <taxon>Neopterygii</taxon>
        <taxon>Teleostei</taxon>
        <taxon>Neoteleostei</taxon>
        <taxon>Acanthomorphata</taxon>
        <taxon>Gobiaria</taxon>
        <taxon>Gobiiformes</taxon>
        <taxon>Gobioidei</taxon>
        <taxon>Gobiidae</taxon>
        <taxon>Gobiinae</taxon>
        <taxon>Knipowitschia</taxon>
    </lineage>
</organism>
<evidence type="ECO:0000313" key="2">
    <source>
        <dbReference type="EMBL" id="CAL1608372.1"/>
    </source>
</evidence>
<reference evidence="2 3" key="1">
    <citation type="submission" date="2024-04" db="EMBL/GenBank/DDBJ databases">
        <authorList>
            <person name="Waldvogel A.-M."/>
            <person name="Schoenle A."/>
        </authorList>
    </citation>
    <scope>NUCLEOTIDE SEQUENCE [LARGE SCALE GENOMIC DNA]</scope>
</reference>
<evidence type="ECO:0000256" key="1">
    <source>
        <dbReference type="SAM" id="MobiDB-lite"/>
    </source>
</evidence>
<proteinExistence type="predicted"/>
<feature type="region of interest" description="Disordered" evidence="1">
    <location>
        <begin position="1"/>
        <end position="31"/>
    </location>
</feature>
<gene>
    <name evidence="2" type="ORF">KC01_LOCUS35316</name>
</gene>
<evidence type="ECO:0000313" key="3">
    <source>
        <dbReference type="Proteomes" id="UP001497482"/>
    </source>
</evidence>
<keyword evidence="3" id="KW-1185">Reference proteome</keyword>
<protein>
    <submittedName>
        <fullName evidence="2">Uncharacterized protein</fullName>
    </submittedName>
</protein>
<name>A0AAV2M4T4_KNICA</name>